<dbReference type="InterPro" id="IPR001789">
    <property type="entry name" value="Sig_transdc_resp-reg_receiver"/>
</dbReference>
<sequence>MRRATILLVGGDSELWSQVDRVLGRTGCEVQRVAAGKDAAARVAETPCLGVLVDTATAGMPCSELIKTVNGVAAEIPVVFTARQRTVSEAMEVMRAGAEDYLGRPIDSRHLVALVERWRSRGHHDMRPEVNRDRHSGFDDCREIVTRDPAFLNTLKVAENIALSPATVLIYGESGTGKELLARFIHERSDRREGPFVAVNCAALPDGLAESELFGHEKGAFTGALNRKLGRFELADGGTLVLDEISETPLPIQAKLLRALQEQIIDRVGGSTPISVNVRVIAITNQDLAVAVEEGRFREDLFYRVNVIPLMIPPLRERPLDIPLLARYFIEHYADRVGRPAPRLSSEVKEHLVKREWKGNVRELENTIQRGILLCQEEVVLPEHLLLEGPFKSFSTGKYMVEAGLSMREMERRLILATLQNVNGNRTHAARMLGISIRTLRNKLREYRDRGLVLAENSGAAVGMG</sequence>
<dbReference type="PRINTS" id="PR01590">
    <property type="entry name" value="HTHFIS"/>
</dbReference>
<keyword evidence="1" id="KW-0547">Nucleotide-binding</keyword>
<feature type="domain" description="Sigma-54 factor interaction" evidence="7">
    <location>
        <begin position="144"/>
        <end position="373"/>
    </location>
</feature>
<dbReference type="PANTHER" id="PTHR32071">
    <property type="entry name" value="TRANSCRIPTIONAL REGULATORY PROTEIN"/>
    <property type="match status" value="1"/>
</dbReference>
<evidence type="ECO:0000256" key="6">
    <source>
        <dbReference type="PROSITE-ProRule" id="PRU00169"/>
    </source>
</evidence>
<dbReference type="PANTHER" id="PTHR32071:SF21">
    <property type="entry name" value="TRANSCRIPTIONAL REGULATORY PROTEIN FLGR"/>
    <property type="match status" value="1"/>
</dbReference>
<dbReference type="InterPro" id="IPR027417">
    <property type="entry name" value="P-loop_NTPase"/>
</dbReference>
<dbReference type="GO" id="GO:0043565">
    <property type="term" value="F:sequence-specific DNA binding"/>
    <property type="evidence" value="ECO:0007669"/>
    <property type="project" value="InterPro"/>
</dbReference>
<dbReference type="PROSITE" id="PS00676">
    <property type="entry name" value="SIGMA54_INTERACT_2"/>
    <property type="match status" value="1"/>
</dbReference>
<dbReference type="Pfam" id="PF00072">
    <property type="entry name" value="Response_reg"/>
    <property type="match status" value="1"/>
</dbReference>
<dbReference type="GO" id="GO:0006355">
    <property type="term" value="P:regulation of DNA-templated transcription"/>
    <property type="evidence" value="ECO:0007669"/>
    <property type="project" value="InterPro"/>
</dbReference>
<evidence type="ECO:0000256" key="3">
    <source>
        <dbReference type="ARBA" id="ARBA00023015"/>
    </source>
</evidence>
<keyword evidence="3" id="KW-0805">Transcription regulation</keyword>
<dbReference type="Pfam" id="PF02954">
    <property type="entry name" value="HTH_8"/>
    <property type="match status" value="1"/>
</dbReference>
<keyword evidence="5" id="KW-0804">Transcription</keyword>
<feature type="domain" description="Response regulatory" evidence="8">
    <location>
        <begin position="5"/>
        <end position="119"/>
    </location>
</feature>
<keyword evidence="6" id="KW-0597">Phosphoprotein</keyword>
<dbReference type="Pfam" id="PF00158">
    <property type="entry name" value="Sigma54_activat"/>
    <property type="match status" value="1"/>
</dbReference>
<dbReference type="AlphaFoldDB" id="A0A653A387"/>
<dbReference type="FunFam" id="3.40.50.300:FF:000006">
    <property type="entry name" value="DNA-binding transcriptional regulator NtrC"/>
    <property type="match status" value="1"/>
</dbReference>
<dbReference type="InterPro" id="IPR003593">
    <property type="entry name" value="AAA+_ATPase"/>
</dbReference>
<dbReference type="Gene3D" id="3.40.50.2300">
    <property type="match status" value="1"/>
</dbReference>
<dbReference type="SUPFAM" id="SSF52172">
    <property type="entry name" value="CheY-like"/>
    <property type="match status" value="1"/>
</dbReference>
<reference evidence="9" key="1">
    <citation type="submission" date="2018-07" db="EMBL/GenBank/DDBJ databases">
        <authorList>
            <consortium name="Genoscope - CEA"/>
            <person name="William W."/>
        </authorList>
    </citation>
    <scope>NUCLEOTIDE SEQUENCE</scope>
    <source>
        <strain evidence="9">IK1</strain>
    </source>
</reference>
<dbReference type="Pfam" id="PF25601">
    <property type="entry name" value="AAA_lid_14"/>
    <property type="match status" value="1"/>
</dbReference>
<keyword evidence="4" id="KW-0238">DNA-binding</keyword>
<evidence type="ECO:0000256" key="2">
    <source>
        <dbReference type="ARBA" id="ARBA00022840"/>
    </source>
</evidence>
<feature type="modified residue" description="4-aspartylphosphate" evidence="6">
    <location>
        <position position="54"/>
    </location>
</feature>
<dbReference type="Gene3D" id="1.10.8.60">
    <property type="match status" value="1"/>
</dbReference>
<dbReference type="InterPro" id="IPR002078">
    <property type="entry name" value="Sigma_54_int"/>
</dbReference>
<dbReference type="EMBL" id="UPXX01000013">
    <property type="protein sequence ID" value="VBB42464.1"/>
    <property type="molecule type" value="Genomic_DNA"/>
</dbReference>
<dbReference type="InterPro" id="IPR058031">
    <property type="entry name" value="AAA_lid_NorR"/>
</dbReference>
<dbReference type="InterPro" id="IPR025662">
    <property type="entry name" value="Sigma_54_int_dom_ATP-bd_1"/>
</dbReference>
<evidence type="ECO:0000313" key="9">
    <source>
        <dbReference type="EMBL" id="VBB42464.1"/>
    </source>
</evidence>
<accession>A0A653A387</accession>
<dbReference type="GO" id="GO:0000160">
    <property type="term" value="P:phosphorelay signal transduction system"/>
    <property type="evidence" value="ECO:0007669"/>
    <property type="project" value="InterPro"/>
</dbReference>
<dbReference type="PROSITE" id="PS50110">
    <property type="entry name" value="RESPONSE_REGULATORY"/>
    <property type="match status" value="1"/>
</dbReference>
<evidence type="ECO:0000256" key="1">
    <source>
        <dbReference type="ARBA" id="ARBA00022741"/>
    </source>
</evidence>
<evidence type="ECO:0000256" key="5">
    <source>
        <dbReference type="ARBA" id="ARBA00023163"/>
    </source>
</evidence>
<dbReference type="PROSITE" id="PS00675">
    <property type="entry name" value="SIGMA54_INTERACT_1"/>
    <property type="match status" value="1"/>
</dbReference>
<name>A0A653A387_UNCDX</name>
<dbReference type="InterPro" id="IPR011006">
    <property type="entry name" value="CheY-like_superfamily"/>
</dbReference>
<organism evidence="9">
    <name type="scientific">Uncultured Desulfatiglans sp</name>
    <dbReference type="NCBI Taxonomy" id="1748965"/>
    <lineage>
        <taxon>Bacteria</taxon>
        <taxon>Pseudomonadati</taxon>
        <taxon>Thermodesulfobacteriota</taxon>
        <taxon>Desulfobacteria</taxon>
        <taxon>Desulfatiglandales</taxon>
        <taxon>Desulfatiglandaceae</taxon>
        <taxon>Desulfatiglans</taxon>
        <taxon>environmental samples</taxon>
    </lineage>
</organism>
<proteinExistence type="predicted"/>
<keyword evidence="2" id="KW-0067">ATP-binding</keyword>
<dbReference type="InterPro" id="IPR025943">
    <property type="entry name" value="Sigma_54_int_dom_ATP-bd_2"/>
</dbReference>
<protein>
    <submittedName>
        <fullName evidence="9">Transcriptional regulatory protein FlbD</fullName>
    </submittedName>
</protein>
<dbReference type="SMART" id="SM00382">
    <property type="entry name" value="AAA"/>
    <property type="match status" value="1"/>
</dbReference>
<dbReference type="InterPro" id="IPR009057">
    <property type="entry name" value="Homeodomain-like_sf"/>
</dbReference>
<evidence type="ECO:0000256" key="4">
    <source>
        <dbReference type="ARBA" id="ARBA00023125"/>
    </source>
</evidence>
<dbReference type="CDD" id="cd00009">
    <property type="entry name" value="AAA"/>
    <property type="match status" value="1"/>
</dbReference>
<evidence type="ECO:0000259" key="7">
    <source>
        <dbReference type="PROSITE" id="PS50045"/>
    </source>
</evidence>
<dbReference type="GO" id="GO:0005524">
    <property type="term" value="F:ATP binding"/>
    <property type="evidence" value="ECO:0007669"/>
    <property type="project" value="UniProtKB-KW"/>
</dbReference>
<gene>
    <name evidence="9" type="primary">flbD</name>
    <name evidence="9" type="ORF">TRIP_B200604</name>
</gene>
<dbReference type="Gene3D" id="3.40.50.300">
    <property type="entry name" value="P-loop containing nucleotide triphosphate hydrolases"/>
    <property type="match status" value="1"/>
</dbReference>
<dbReference type="SUPFAM" id="SSF46689">
    <property type="entry name" value="Homeodomain-like"/>
    <property type="match status" value="1"/>
</dbReference>
<evidence type="ECO:0000259" key="8">
    <source>
        <dbReference type="PROSITE" id="PS50110"/>
    </source>
</evidence>
<dbReference type="Gene3D" id="1.10.10.60">
    <property type="entry name" value="Homeodomain-like"/>
    <property type="match status" value="1"/>
</dbReference>
<dbReference type="SUPFAM" id="SSF52540">
    <property type="entry name" value="P-loop containing nucleoside triphosphate hydrolases"/>
    <property type="match status" value="1"/>
</dbReference>
<dbReference type="InterPro" id="IPR002197">
    <property type="entry name" value="HTH_Fis"/>
</dbReference>
<dbReference type="PROSITE" id="PS50045">
    <property type="entry name" value="SIGMA54_INTERACT_4"/>
    <property type="match status" value="1"/>
</dbReference>